<evidence type="ECO:0000256" key="1">
    <source>
        <dbReference type="SAM" id="MobiDB-lite"/>
    </source>
</evidence>
<dbReference type="CDD" id="cd11614">
    <property type="entry name" value="SAF_CpaB_FlgA_like"/>
    <property type="match status" value="1"/>
</dbReference>
<protein>
    <submittedName>
        <fullName evidence="4">SAF domain-containing protein</fullName>
    </submittedName>
</protein>
<proteinExistence type="predicted"/>
<feature type="transmembrane region" description="Helical" evidence="2">
    <location>
        <begin position="45"/>
        <end position="62"/>
    </location>
</feature>
<reference evidence="4" key="1">
    <citation type="journal article" date="2021" name="PeerJ">
        <title>Extensive microbial diversity within the chicken gut microbiome revealed by metagenomics and culture.</title>
        <authorList>
            <person name="Gilroy R."/>
            <person name="Ravi A."/>
            <person name="Getino M."/>
            <person name="Pursley I."/>
            <person name="Horton D.L."/>
            <person name="Alikhan N.F."/>
            <person name="Baker D."/>
            <person name="Gharbi K."/>
            <person name="Hall N."/>
            <person name="Watson M."/>
            <person name="Adriaenssens E.M."/>
            <person name="Foster-Nyarko E."/>
            <person name="Jarju S."/>
            <person name="Secka A."/>
            <person name="Antonio M."/>
            <person name="Oren A."/>
            <person name="Chaudhuri R.R."/>
            <person name="La Ragione R."/>
            <person name="Hildebrand F."/>
            <person name="Pallen M.J."/>
        </authorList>
    </citation>
    <scope>NUCLEOTIDE SEQUENCE</scope>
    <source>
        <strain evidence="4">ChiGjej1B1-18357</strain>
    </source>
</reference>
<accession>A0A921F3Q6</accession>
<dbReference type="SMART" id="SM00858">
    <property type="entry name" value="SAF"/>
    <property type="match status" value="1"/>
</dbReference>
<keyword evidence="2" id="KW-1133">Transmembrane helix</keyword>
<feature type="domain" description="SAF" evidence="3">
    <location>
        <begin position="69"/>
        <end position="131"/>
    </location>
</feature>
<gene>
    <name evidence="4" type="ORF">K8V11_07640</name>
</gene>
<evidence type="ECO:0000313" key="4">
    <source>
        <dbReference type="EMBL" id="HJE90865.1"/>
    </source>
</evidence>
<evidence type="ECO:0000313" key="5">
    <source>
        <dbReference type="Proteomes" id="UP000776650"/>
    </source>
</evidence>
<dbReference type="Pfam" id="PF08666">
    <property type="entry name" value="SAF"/>
    <property type="match status" value="1"/>
</dbReference>
<dbReference type="AlphaFoldDB" id="A0A921F3Q6"/>
<dbReference type="EMBL" id="DYXM01000142">
    <property type="protein sequence ID" value="HJE90865.1"/>
    <property type="molecule type" value="Genomic_DNA"/>
</dbReference>
<feature type="region of interest" description="Disordered" evidence="1">
    <location>
        <begin position="1"/>
        <end position="34"/>
    </location>
</feature>
<evidence type="ECO:0000256" key="2">
    <source>
        <dbReference type="SAM" id="Phobius"/>
    </source>
</evidence>
<dbReference type="RefSeq" id="WP_303912272.1">
    <property type="nucleotide sequence ID" value="NZ_DYXM01000142.1"/>
</dbReference>
<sequence>MPTSGSVRTPGSGRGNFERSSTPRPGALSASPVGSLDSWRSRRRLRSIGAVLLVLLAAALFVRDRLDTATVLVAAADLGEGHPLVPADVREVEAPGSLVPASALLSWTEIEERVLASAMGEGEILTASRLDVPEERGSDEVRTVSIPVPDKGTLAMLHPGAVVDIFSSTPGPGGEANQAIATGAKVKEVPRDSRGESAGTVAIQVPTGDAPAVAAAAVESPVILVLVE</sequence>
<keyword evidence="2" id="KW-0812">Transmembrane</keyword>
<keyword evidence="2" id="KW-0472">Membrane</keyword>
<organism evidence="4 5">
    <name type="scientific">Dietzia timorensis</name>
    <dbReference type="NCBI Taxonomy" id="499555"/>
    <lineage>
        <taxon>Bacteria</taxon>
        <taxon>Bacillati</taxon>
        <taxon>Actinomycetota</taxon>
        <taxon>Actinomycetes</taxon>
        <taxon>Mycobacteriales</taxon>
        <taxon>Dietziaceae</taxon>
        <taxon>Dietzia</taxon>
    </lineage>
</organism>
<comment type="caution">
    <text evidence="4">The sequence shown here is derived from an EMBL/GenBank/DDBJ whole genome shotgun (WGS) entry which is preliminary data.</text>
</comment>
<dbReference type="InterPro" id="IPR013974">
    <property type="entry name" value="SAF"/>
</dbReference>
<evidence type="ECO:0000259" key="3">
    <source>
        <dbReference type="SMART" id="SM00858"/>
    </source>
</evidence>
<reference evidence="4" key="2">
    <citation type="submission" date="2021-09" db="EMBL/GenBank/DDBJ databases">
        <authorList>
            <person name="Gilroy R."/>
        </authorList>
    </citation>
    <scope>NUCLEOTIDE SEQUENCE</scope>
    <source>
        <strain evidence="4">ChiGjej1B1-18357</strain>
    </source>
</reference>
<dbReference type="Proteomes" id="UP000776650">
    <property type="component" value="Unassembled WGS sequence"/>
</dbReference>
<name>A0A921F3Q6_9ACTN</name>